<evidence type="ECO:0000256" key="1">
    <source>
        <dbReference type="SAM" id="MobiDB-lite"/>
    </source>
</evidence>
<reference evidence="2 3" key="1">
    <citation type="submission" date="2024-04" db="EMBL/GenBank/DDBJ databases">
        <authorList>
            <person name="Fracassetti M."/>
        </authorList>
    </citation>
    <scope>NUCLEOTIDE SEQUENCE [LARGE SCALE GENOMIC DNA]</scope>
</reference>
<feature type="compositionally biased region" description="Acidic residues" evidence="1">
    <location>
        <begin position="21"/>
        <end position="33"/>
    </location>
</feature>
<name>A0AAV2GIM1_9ROSI</name>
<keyword evidence="3" id="KW-1185">Reference proteome</keyword>
<sequence length="66" mass="6608">MMQARLMQIDNVGEGGRGEGTTDESDAIDDNADEGGGGEGDACKVNAESEYAGEIVADNVSVGDGG</sequence>
<dbReference type="Proteomes" id="UP001497516">
    <property type="component" value="Chromosome 9"/>
</dbReference>
<feature type="region of interest" description="Disordered" evidence="1">
    <location>
        <begin position="1"/>
        <end position="43"/>
    </location>
</feature>
<gene>
    <name evidence="2" type="ORF">LTRI10_LOCUS49983</name>
</gene>
<proteinExistence type="predicted"/>
<accession>A0AAV2GIM1</accession>
<evidence type="ECO:0000313" key="3">
    <source>
        <dbReference type="Proteomes" id="UP001497516"/>
    </source>
</evidence>
<evidence type="ECO:0000313" key="2">
    <source>
        <dbReference type="EMBL" id="CAL1410576.1"/>
    </source>
</evidence>
<organism evidence="2 3">
    <name type="scientific">Linum trigynum</name>
    <dbReference type="NCBI Taxonomy" id="586398"/>
    <lineage>
        <taxon>Eukaryota</taxon>
        <taxon>Viridiplantae</taxon>
        <taxon>Streptophyta</taxon>
        <taxon>Embryophyta</taxon>
        <taxon>Tracheophyta</taxon>
        <taxon>Spermatophyta</taxon>
        <taxon>Magnoliopsida</taxon>
        <taxon>eudicotyledons</taxon>
        <taxon>Gunneridae</taxon>
        <taxon>Pentapetalae</taxon>
        <taxon>rosids</taxon>
        <taxon>fabids</taxon>
        <taxon>Malpighiales</taxon>
        <taxon>Linaceae</taxon>
        <taxon>Linum</taxon>
    </lineage>
</organism>
<dbReference type="EMBL" id="OZ034822">
    <property type="protein sequence ID" value="CAL1410576.1"/>
    <property type="molecule type" value="Genomic_DNA"/>
</dbReference>
<dbReference type="AlphaFoldDB" id="A0AAV2GIM1"/>
<protein>
    <submittedName>
        <fullName evidence="2">Uncharacterized protein</fullName>
    </submittedName>
</protein>